<feature type="domain" description="Fido" evidence="3">
    <location>
        <begin position="141"/>
        <end position="290"/>
    </location>
</feature>
<keyword evidence="5" id="KW-1185">Reference proteome</keyword>
<proteinExistence type="predicted"/>
<dbReference type="EMBL" id="QJKH01000001">
    <property type="protein sequence ID" value="PXX81694.1"/>
    <property type="molecule type" value="Genomic_DNA"/>
</dbReference>
<sequence>MEYELLSAIYYKKPEKYNDYYQHRLTSAATILLPFSIHNNPAFFVNIPETTKVLISIYKHSALIDNQCASLPSIAINNFINKALVEEIMITNEIEGIRSTKKEVESAISIANNPTNNKAIRFEGLAKKYVKLMNDEHLSIKNCQEIRNLYDDIVLAEIDHINKPDGQIFRKEAVSVYSSTQKEKHRGILPEANIIEMLNKGLELFDDDQIPTLISTAIFHYLFGYVHPFYDGNGRTSRFISSYFLKSELNILLALRLSYIIKDNKNDYYNAFDTCNDQKDKGDLTPFVAMFLNLINKAALDIYQRLDTLNIKLKYYNDLLHSSRLNKKEQALLFILVQDALFGEGHITRRDIAETMEISTATVNALIAKLSQSIFIACKKEGKHNVYELDLNSLEEYIKNI</sequence>
<dbReference type="GO" id="GO:0005524">
    <property type="term" value="F:ATP binding"/>
    <property type="evidence" value="ECO:0007669"/>
    <property type="project" value="UniProtKB-KW"/>
</dbReference>
<dbReference type="PANTHER" id="PTHR13504:SF40">
    <property type="entry name" value="FIDO DOMAIN-CONTAINING PROTEIN"/>
    <property type="match status" value="1"/>
</dbReference>
<keyword evidence="2" id="KW-0547">Nucleotide-binding</keyword>
<protein>
    <submittedName>
        <fullName evidence="4">Fic family protein</fullName>
    </submittedName>
</protein>
<feature type="binding site" evidence="2">
    <location>
        <position position="276"/>
    </location>
    <ligand>
        <name>ATP</name>
        <dbReference type="ChEBI" id="CHEBI:30616"/>
    </ligand>
</feature>
<feature type="active site" evidence="1">
    <location>
        <position position="227"/>
    </location>
</feature>
<comment type="caution">
    <text evidence="4">The sequence shown here is derived from an EMBL/GenBank/DDBJ whole genome shotgun (WGS) entry which is preliminary data.</text>
</comment>
<name>A0A318KUW0_9FIRM</name>
<dbReference type="SUPFAM" id="SSF140931">
    <property type="entry name" value="Fic-like"/>
    <property type="match status" value="1"/>
</dbReference>
<evidence type="ECO:0000259" key="3">
    <source>
        <dbReference type="PROSITE" id="PS51459"/>
    </source>
</evidence>
<dbReference type="InterPro" id="IPR040198">
    <property type="entry name" value="Fido_containing"/>
</dbReference>
<dbReference type="InterPro" id="IPR036390">
    <property type="entry name" value="WH_DNA-bd_sf"/>
</dbReference>
<evidence type="ECO:0000256" key="2">
    <source>
        <dbReference type="PIRSR" id="PIRSR640198-2"/>
    </source>
</evidence>
<evidence type="ECO:0000313" key="4">
    <source>
        <dbReference type="EMBL" id="PXX81694.1"/>
    </source>
</evidence>
<feature type="binding site" evidence="2">
    <location>
        <begin position="231"/>
        <end position="238"/>
    </location>
    <ligand>
        <name>ATP</name>
        <dbReference type="ChEBI" id="CHEBI:30616"/>
    </ligand>
</feature>
<dbReference type="InterPro" id="IPR036597">
    <property type="entry name" value="Fido-like_dom_sf"/>
</dbReference>
<dbReference type="Gene3D" id="1.10.10.10">
    <property type="entry name" value="Winged helix-like DNA-binding domain superfamily/Winged helix DNA-binding domain"/>
    <property type="match status" value="1"/>
</dbReference>
<dbReference type="Gene3D" id="1.10.3290.10">
    <property type="entry name" value="Fido-like domain"/>
    <property type="match status" value="1"/>
</dbReference>
<dbReference type="Pfam" id="PF02661">
    <property type="entry name" value="Fic"/>
    <property type="match status" value="1"/>
</dbReference>
<reference evidence="4 5" key="1">
    <citation type="submission" date="2018-05" db="EMBL/GenBank/DDBJ databases">
        <title>Genomic Encyclopedia of Type Strains, Phase IV (KMG-IV): sequencing the most valuable type-strain genomes for metagenomic binning, comparative biology and taxonomic classification.</title>
        <authorList>
            <person name="Goeker M."/>
        </authorList>
    </citation>
    <scope>NUCLEOTIDE SEQUENCE [LARGE SCALE GENOMIC DNA]</scope>
    <source>
        <strain evidence="4 5">JC118</strain>
    </source>
</reference>
<feature type="binding site" evidence="2">
    <location>
        <begin position="268"/>
        <end position="269"/>
    </location>
    <ligand>
        <name>ATP</name>
        <dbReference type="ChEBI" id="CHEBI:30616"/>
    </ligand>
</feature>
<dbReference type="AlphaFoldDB" id="A0A318KUW0"/>
<dbReference type="InterPro" id="IPR003812">
    <property type="entry name" value="Fido"/>
</dbReference>
<dbReference type="STRING" id="1034346.GCA_000313565_00302"/>
<dbReference type="SUPFAM" id="SSF46785">
    <property type="entry name" value="Winged helix' DNA-binding domain"/>
    <property type="match status" value="1"/>
</dbReference>
<evidence type="ECO:0000313" key="5">
    <source>
        <dbReference type="Proteomes" id="UP000247612"/>
    </source>
</evidence>
<evidence type="ECO:0000256" key="1">
    <source>
        <dbReference type="PIRSR" id="PIRSR640198-1"/>
    </source>
</evidence>
<gene>
    <name evidence="4" type="ORF">DES51_101306</name>
</gene>
<accession>A0A318KUW0</accession>
<organism evidence="4 5">
    <name type="scientific">Dielma fastidiosa</name>
    <dbReference type="NCBI Taxonomy" id="1034346"/>
    <lineage>
        <taxon>Bacteria</taxon>
        <taxon>Bacillati</taxon>
        <taxon>Bacillota</taxon>
        <taxon>Erysipelotrichia</taxon>
        <taxon>Erysipelotrichales</taxon>
        <taxon>Erysipelotrichaceae</taxon>
        <taxon>Dielma</taxon>
    </lineage>
</organism>
<dbReference type="PROSITE" id="PS51459">
    <property type="entry name" value="FIDO"/>
    <property type="match status" value="1"/>
</dbReference>
<dbReference type="OrthoDB" id="9813719at2"/>
<dbReference type="InterPro" id="IPR036388">
    <property type="entry name" value="WH-like_DNA-bd_sf"/>
</dbReference>
<keyword evidence="2" id="KW-0067">ATP-binding</keyword>
<dbReference type="Proteomes" id="UP000247612">
    <property type="component" value="Unassembled WGS sequence"/>
</dbReference>
<dbReference type="PANTHER" id="PTHR13504">
    <property type="entry name" value="FIDO DOMAIN-CONTAINING PROTEIN DDB_G0283145"/>
    <property type="match status" value="1"/>
</dbReference>